<dbReference type="Pfam" id="PF07944">
    <property type="entry name" value="Beta-AFase-like_GH127_cat"/>
    <property type="match status" value="1"/>
</dbReference>
<dbReference type="SUPFAM" id="SSF48208">
    <property type="entry name" value="Six-hairpin glycosidases"/>
    <property type="match status" value="1"/>
</dbReference>
<feature type="domain" description="Non-reducing end beta-L-arabinofuranosidase-like GH127 middle" evidence="3">
    <location>
        <begin position="432"/>
        <end position="510"/>
    </location>
</feature>
<keyword evidence="5" id="KW-1185">Reference proteome</keyword>
<organism evidence="4 5">
    <name type="scientific">Mucilaginibacter xinganensis</name>
    <dbReference type="NCBI Taxonomy" id="1234841"/>
    <lineage>
        <taxon>Bacteria</taxon>
        <taxon>Pseudomonadati</taxon>
        <taxon>Bacteroidota</taxon>
        <taxon>Sphingobacteriia</taxon>
        <taxon>Sphingobacteriales</taxon>
        <taxon>Sphingobacteriaceae</taxon>
        <taxon>Mucilaginibacter</taxon>
    </lineage>
</organism>
<proteinExistence type="predicted"/>
<dbReference type="PROSITE" id="PS51257">
    <property type="entry name" value="PROKAR_LIPOPROTEIN"/>
    <property type="match status" value="1"/>
</dbReference>
<evidence type="ECO:0000259" key="2">
    <source>
        <dbReference type="Pfam" id="PF07944"/>
    </source>
</evidence>
<dbReference type="AlphaFoldDB" id="A0A223NYW4"/>
<evidence type="ECO:0000313" key="4">
    <source>
        <dbReference type="EMBL" id="ASU35026.1"/>
    </source>
</evidence>
<dbReference type="Proteomes" id="UP000215002">
    <property type="component" value="Chromosome"/>
</dbReference>
<feature type="chain" id="PRO_5013370492" evidence="1">
    <location>
        <begin position="22"/>
        <end position="609"/>
    </location>
</feature>
<protein>
    <submittedName>
        <fullName evidence="4">Non-reducing end beta-L-arabinofuranosidase</fullName>
    </submittedName>
</protein>
<dbReference type="KEGG" id="muc:MuYL_3141"/>
<feature type="domain" description="Non-reducing end beta-L-arabinofuranosidase-like GH127 catalytic" evidence="2">
    <location>
        <begin position="82"/>
        <end position="398"/>
    </location>
</feature>
<dbReference type="GO" id="GO:0005975">
    <property type="term" value="P:carbohydrate metabolic process"/>
    <property type="evidence" value="ECO:0007669"/>
    <property type="project" value="InterPro"/>
</dbReference>
<dbReference type="Pfam" id="PF20736">
    <property type="entry name" value="Glyco_hydro127M"/>
    <property type="match status" value="1"/>
</dbReference>
<dbReference type="RefSeq" id="WP_094571284.1">
    <property type="nucleotide sequence ID" value="NZ_CP022743.1"/>
</dbReference>
<sequence length="609" mass="68259">MEKRSWLFWVLFILSVQACCANNDKVYGPIVPNKINDRYVPARYQNIGGLLGYRMNINLEKRLLQIDSATLLSGFKKRPGSQTWIGEHVGKFLFSASKTYAYNHDARIKHLMDDMVQKYIACQMPDGYLGTYLLKDRWTEWDVWAHKYAIIGLLNYYSVTGYRPALQTAVKAADLICRTFGDGKGKRDLMTAGEHNGLAPGSILEPMVDLYRYTGEKRYLDFCKYILRAYEQPTGPKIVSQLDKYGDVTRVGDAKAYEMLSCFLGILKYYKLTGEEKYLKLLQCAWLDIKSHRLYITGTSSDHEVFQPPGVLNAGNENNMGEGCVTVTWIQFNLQLLQITGEPKYAEELERSVYNHLLAAENPETGCVSYYTALQGAKPYRCDQGFSCCLSSVPRGISLIPEMMGGKINSVFTLLMYENGEATTNIPAANASNIGLKIKMSTQFPLEGKVDVIVNPSATAVFTVNFRVPEWSANFSAKIGDKTYTGKKGELLSISRKWKAGDHVAIAFDMPLQIIPGGISYPDAIAFKRGPQVLAIDQGLNPVLATLNQPIVINEKLLVDKKESLPGNWDWKEAYSIDMRVNNKLQKVTLVPFSEAGQSSANIAVWIKQ</sequence>
<evidence type="ECO:0000259" key="3">
    <source>
        <dbReference type="Pfam" id="PF20736"/>
    </source>
</evidence>
<dbReference type="InterPro" id="IPR049046">
    <property type="entry name" value="Beta-AFase-like_GH127_middle"/>
</dbReference>
<dbReference type="OrthoDB" id="9757939at2"/>
<name>A0A223NYW4_9SPHI</name>
<dbReference type="InterPro" id="IPR012878">
    <property type="entry name" value="Beta-AFase-like_GH127_cat"/>
</dbReference>
<dbReference type="PANTHER" id="PTHR43465:SF2">
    <property type="entry name" value="DUF1680 DOMAIN PROTEIN (AFU_ORTHOLOGUE AFUA_1G08910)"/>
    <property type="match status" value="1"/>
</dbReference>
<dbReference type="PANTHER" id="PTHR43465">
    <property type="entry name" value="DUF1680 DOMAIN PROTEIN (AFU_ORTHOLOGUE AFUA_1G08910)"/>
    <property type="match status" value="1"/>
</dbReference>
<feature type="signal peptide" evidence="1">
    <location>
        <begin position="1"/>
        <end position="21"/>
    </location>
</feature>
<dbReference type="EMBL" id="CP022743">
    <property type="protein sequence ID" value="ASU35026.1"/>
    <property type="molecule type" value="Genomic_DNA"/>
</dbReference>
<keyword evidence="1" id="KW-0732">Signal</keyword>
<evidence type="ECO:0000256" key="1">
    <source>
        <dbReference type="SAM" id="SignalP"/>
    </source>
</evidence>
<reference evidence="4 5" key="1">
    <citation type="submission" date="2017-08" db="EMBL/GenBank/DDBJ databases">
        <title>Complete genome sequence of Mucilaginibacter sp. strain BJC16-A31.</title>
        <authorList>
            <consortium name="Henan University of Science and Technology"/>
            <person name="You X."/>
        </authorList>
    </citation>
    <scope>NUCLEOTIDE SEQUENCE [LARGE SCALE GENOMIC DNA]</scope>
    <source>
        <strain evidence="4 5">BJC16-A31</strain>
    </source>
</reference>
<evidence type="ECO:0000313" key="5">
    <source>
        <dbReference type="Proteomes" id="UP000215002"/>
    </source>
</evidence>
<gene>
    <name evidence="4" type="ORF">MuYL_3141</name>
</gene>
<dbReference type="InterPro" id="IPR008928">
    <property type="entry name" value="6-hairpin_glycosidase_sf"/>
</dbReference>
<dbReference type="InterPro" id="IPR049174">
    <property type="entry name" value="Beta-AFase-like"/>
</dbReference>
<accession>A0A223NYW4</accession>